<dbReference type="EMBL" id="JAECZO010000001">
    <property type="protein sequence ID" value="KAK7199735.1"/>
    <property type="molecule type" value="Genomic_DNA"/>
</dbReference>
<dbReference type="Gene3D" id="1.10.510.10">
    <property type="entry name" value="Transferase(Phosphotransferase) domain 1"/>
    <property type="match status" value="1"/>
</dbReference>
<dbReference type="Proteomes" id="UP001430356">
    <property type="component" value="Unassembled WGS sequence"/>
</dbReference>
<organism evidence="3 4">
    <name type="scientific">Novymonas esmeraldas</name>
    <dbReference type="NCBI Taxonomy" id="1808958"/>
    <lineage>
        <taxon>Eukaryota</taxon>
        <taxon>Discoba</taxon>
        <taxon>Euglenozoa</taxon>
        <taxon>Kinetoplastea</taxon>
        <taxon>Metakinetoplastina</taxon>
        <taxon>Trypanosomatida</taxon>
        <taxon>Trypanosomatidae</taxon>
        <taxon>Novymonas</taxon>
    </lineage>
</organism>
<keyword evidence="3" id="KW-0418">Kinase</keyword>
<feature type="compositionally biased region" description="Low complexity" evidence="1">
    <location>
        <begin position="45"/>
        <end position="65"/>
    </location>
</feature>
<evidence type="ECO:0000313" key="4">
    <source>
        <dbReference type="Proteomes" id="UP001430356"/>
    </source>
</evidence>
<dbReference type="PROSITE" id="PS50011">
    <property type="entry name" value="PROTEIN_KINASE_DOM"/>
    <property type="match status" value="1"/>
</dbReference>
<protein>
    <submittedName>
        <fullName evidence="3">Protein kinase domain/Protein tyrosine kinase</fullName>
    </submittedName>
</protein>
<dbReference type="AlphaFoldDB" id="A0AAW0EZB9"/>
<dbReference type="GO" id="GO:0004672">
    <property type="term" value="F:protein kinase activity"/>
    <property type="evidence" value="ECO:0007669"/>
    <property type="project" value="InterPro"/>
</dbReference>
<dbReference type="InterPro" id="IPR011009">
    <property type="entry name" value="Kinase-like_dom_sf"/>
</dbReference>
<evidence type="ECO:0000259" key="2">
    <source>
        <dbReference type="PROSITE" id="PS50011"/>
    </source>
</evidence>
<evidence type="ECO:0000256" key="1">
    <source>
        <dbReference type="SAM" id="MobiDB-lite"/>
    </source>
</evidence>
<name>A0AAW0EZB9_9TRYP</name>
<reference evidence="3 4" key="1">
    <citation type="journal article" date="2021" name="MBio">
        <title>A New Model Trypanosomatid, Novymonas esmeraldas: Genomic Perception of Its 'Candidatus Pandoraea novymonadis' Endosymbiont.</title>
        <authorList>
            <person name="Zakharova A."/>
            <person name="Saura A."/>
            <person name="Butenko A."/>
            <person name="Podesvova L."/>
            <person name="Warmusova S."/>
            <person name="Kostygov A.Y."/>
            <person name="Nenarokova A."/>
            <person name="Lukes J."/>
            <person name="Opperdoes F.R."/>
            <person name="Yurchenko V."/>
        </authorList>
    </citation>
    <scope>NUCLEOTIDE SEQUENCE [LARGE SCALE GENOMIC DNA]</scope>
    <source>
        <strain evidence="3 4">E262AT.01</strain>
    </source>
</reference>
<sequence length="568" mass="61343">MSTSDFIVDVDGANGEEYLKMHGYWVYPRASQECTAYTDRSSSCGSEFTGSGAAGGTETAADGGALPRSGPCGLNTPRPPYQKPHVEDDVDDDDEDGGDVVARAALEHFLKGSASGHICLSPIDMSPTTYDGGDGNDSFPPSMSSTTDAVDGGFPHLEEEVLGDLGDIIGYGGDHGSFVCRVPPPPQLLRMGRAQAKEPWSPAVLACARRQEVAARAYKKYPTRVSAEELSFVATAYRCARNSEQCQSSVSSPFLSSDEARYAALHLVLPEAVVSANGANVGLLMPLYNCSLKEHLQSLTRSSSSARGSPSRPLSLTMSRTSSLQPDEYGVLCGGGGPPWGSFRCSMAFRPVDSIAVVSAIAFQMLEAVAFLNHRLPHGDHSTGYTHNDLHLDNMLLSYAGDVALCDFELVASSPTPSHTIDIRRLPPSSRQSPHGLFNETADTWAFGLMLVSLLTGVDPLFTSDIVNDFSDGPLLCRWDRSARVLDWEANIGAHVRVLLRSQDPSGKRLEDAQSLLQLCAKCLVNRCGAVPLRAVDLLEEEIFRPFRRDFDLATRTVRDWIQGARHP</sequence>
<keyword evidence="4" id="KW-1185">Reference proteome</keyword>
<gene>
    <name evidence="3" type="ORF">NESM_000019600</name>
</gene>
<dbReference type="SUPFAM" id="SSF56112">
    <property type="entry name" value="Protein kinase-like (PK-like)"/>
    <property type="match status" value="1"/>
</dbReference>
<feature type="compositionally biased region" description="Acidic residues" evidence="1">
    <location>
        <begin position="88"/>
        <end position="97"/>
    </location>
</feature>
<evidence type="ECO:0000313" key="3">
    <source>
        <dbReference type="EMBL" id="KAK7199735.1"/>
    </source>
</evidence>
<dbReference type="InterPro" id="IPR000719">
    <property type="entry name" value="Prot_kinase_dom"/>
</dbReference>
<feature type="domain" description="Protein kinase" evidence="2">
    <location>
        <begin position="163"/>
        <end position="568"/>
    </location>
</feature>
<proteinExistence type="predicted"/>
<keyword evidence="3" id="KW-0808">Transferase</keyword>
<accession>A0AAW0EZB9</accession>
<dbReference type="GO" id="GO:0005524">
    <property type="term" value="F:ATP binding"/>
    <property type="evidence" value="ECO:0007669"/>
    <property type="project" value="InterPro"/>
</dbReference>
<comment type="caution">
    <text evidence="3">The sequence shown here is derived from an EMBL/GenBank/DDBJ whole genome shotgun (WGS) entry which is preliminary data.</text>
</comment>
<feature type="region of interest" description="Disordered" evidence="1">
    <location>
        <begin position="45"/>
        <end position="97"/>
    </location>
</feature>